<dbReference type="GO" id="GO:0042709">
    <property type="term" value="C:succinate-CoA ligase complex"/>
    <property type="evidence" value="ECO:0007669"/>
    <property type="project" value="TreeGrafter"/>
</dbReference>
<name>A0A2H0TR99_9BACT</name>
<dbReference type="InterPro" id="IPR016102">
    <property type="entry name" value="Succinyl-CoA_synth-like"/>
</dbReference>
<dbReference type="SUPFAM" id="SSF56059">
    <property type="entry name" value="Glutathione synthetase ATP-binding domain-like"/>
    <property type="match status" value="1"/>
</dbReference>
<proteinExistence type="predicted"/>
<keyword evidence="1" id="KW-0436">Ligase</keyword>
<dbReference type="SUPFAM" id="SSF52210">
    <property type="entry name" value="Succinyl-CoA synthetase domains"/>
    <property type="match status" value="1"/>
</dbReference>
<feature type="domain" description="ATP-grasp fold succinyl-CoA synthetase-type" evidence="5">
    <location>
        <begin position="2"/>
        <end position="142"/>
    </location>
</feature>
<keyword evidence="2" id="KW-0547">Nucleotide-binding</keyword>
<dbReference type="PANTHER" id="PTHR11815:SF10">
    <property type="entry name" value="SUCCINATE--COA LIGASE [GDP-FORMING] SUBUNIT BETA, MITOCHONDRIAL"/>
    <property type="match status" value="1"/>
</dbReference>
<dbReference type="InterPro" id="IPR013650">
    <property type="entry name" value="ATP-grasp_succ-CoA_synth-type"/>
</dbReference>
<dbReference type="GO" id="GO:0006104">
    <property type="term" value="P:succinyl-CoA metabolic process"/>
    <property type="evidence" value="ECO:0007669"/>
    <property type="project" value="TreeGrafter"/>
</dbReference>
<dbReference type="GO" id="GO:0004775">
    <property type="term" value="F:succinate-CoA ligase (ADP-forming) activity"/>
    <property type="evidence" value="ECO:0007669"/>
    <property type="project" value="TreeGrafter"/>
</dbReference>
<protein>
    <submittedName>
        <fullName evidence="7">Uncharacterized protein</fullName>
    </submittedName>
</protein>
<dbReference type="PANTHER" id="PTHR11815">
    <property type="entry name" value="SUCCINYL-COA SYNTHETASE BETA CHAIN"/>
    <property type="match status" value="1"/>
</dbReference>
<dbReference type="PIRSF" id="PIRSF001554">
    <property type="entry name" value="SucCS_beta"/>
    <property type="match status" value="1"/>
</dbReference>
<evidence type="ECO:0000259" key="5">
    <source>
        <dbReference type="Pfam" id="PF08442"/>
    </source>
</evidence>
<dbReference type="InterPro" id="IPR013815">
    <property type="entry name" value="ATP_grasp_subdomain_1"/>
</dbReference>
<dbReference type="GO" id="GO:0005524">
    <property type="term" value="F:ATP binding"/>
    <property type="evidence" value="ECO:0007669"/>
    <property type="project" value="InterPro"/>
</dbReference>
<comment type="caution">
    <text evidence="7">The sequence shown here is derived from an EMBL/GenBank/DDBJ whole genome shotgun (WGS) entry which is preliminary data.</text>
</comment>
<dbReference type="InterPro" id="IPR032263">
    <property type="entry name" value="Citrate-bd"/>
</dbReference>
<sequence>MNLYEFEGKEFFKKHGIAVPNGVDIIRGMDIAKAYQSLGITDVVVKAQVLSGKRGKNNGVRFCSSLPDVESAVSDLFSMNVRGQYVAAVRIEEKLNIDQEHYISITYDTDTQQPVLVYSNEGGMDIEDVENELIQKIPLDIRNTHVQTDIPFAQELWNCFLQEDCRVVEINPLVKTVDGQWVAADSKIALDDDAFFRHESWKELEPRTMMGRPPTDREIEVQKIDAGEGYYRGTAGKYIEMDGDIAILFSGGGASIANMDALINEGLQPANYTEYSGNPPTEKVYELTKTVLSKPGLKGLWIAGGVANFTDVEQTFKGIVWALDEIKPTYPIVVRRAGPFEAEGMELMRQCAERNNLNVQLFGKESSMSQTAAVLADAVKKI</sequence>
<accession>A0A2H0TR99</accession>
<evidence type="ECO:0000256" key="1">
    <source>
        <dbReference type="ARBA" id="ARBA00022598"/>
    </source>
</evidence>
<evidence type="ECO:0000313" key="7">
    <source>
        <dbReference type="EMBL" id="PIR74672.1"/>
    </source>
</evidence>
<dbReference type="Proteomes" id="UP000230154">
    <property type="component" value="Unassembled WGS sequence"/>
</dbReference>
<keyword evidence="3" id="KW-0808">Transferase</keyword>
<dbReference type="Gene3D" id="3.40.50.261">
    <property type="entry name" value="Succinyl-CoA synthetase domains"/>
    <property type="match status" value="1"/>
</dbReference>
<dbReference type="EMBL" id="PFCB01000010">
    <property type="protein sequence ID" value="PIR74672.1"/>
    <property type="molecule type" value="Genomic_DNA"/>
</dbReference>
<evidence type="ECO:0000256" key="2">
    <source>
        <dbReference type="ARBA" id="ARBA00022741"/>
    </source>
</evidence>
<keyword evidence="3" id="KW-0012">Acyltransferase</keyword>
<evidence type="ECO:0000313" key="8">
    <source>
        <dbReference type="Proteomes" id="UP000230154"/>
    </source>
</evidence>
<reference evidence="8" key="1">
    <citation type="submission" date="2017-09" db="EMBL/GenBank/DDBJ databases">
        <title>Depth-based differentiation of microbial function through sediment-hosted aquifers and enrichment of novel symbionts in the deep terrestrial subsurface.</title>
        <authorList>
            <person name="Probst A.J."/>
            <person name="Ladd B."/>
            <person name="Jarett J.K."/>
            <person name="Geller-Mcgrath D.E."/>
            <person name="Sieber C.M.K."/>
            <person name="Emerson J.B."/>
            <person name="Anantharaman K."/>
            <person name="Thomas B.C."/>
            <person name="Malmstrom R."/>
            <person name="Stieglmeier M."/>
            <person name="Klingl A."/>
            <person name="Woyke T."/>
            <person name="Ryan C.M."/>
            <person name="Banfield J.F."/>
        </authorList>
    </citation>
    <scope>NUCLEOTIDE SEQUENCE [LARGE SCALE GENOMIC DNA]</scope>
</reference>
<feature type="domain" description="ATP-citrate synthase citrate-binding" evidence="6">
    <location>
        <begin position="237"/>
        <end position="371"/>
    </location>
</feature>
<dbReference type="Pfam" id="PF16114">
    <property type="entry name" value="Citrate_bind"/>
    <property type="match status" value="1"/>
</dbReference>
<dbReference type="Gene3D" id="3.30.470.20">
    <property type="entry name" value="ATP-grasp fold, B domain"/>
    <property type="match status" value="2"/>
</dbReference>
<evidence type="ECO:0000256" key="4">
    <source>
        <dbReference type="ARBA" id="ARBA00047593"/>
    </source>
</evidence>
<gene>
    <name evidence="7" type="ORF">COU35_01210</name>
</gene>
<dbReference type="GO" id="GO:0005829">
    <property type="term" value="C:cytosol"/>
    <property type="evidence" value="ECO:0007669"/>
    <property type="project" value="TreeGrafter"/>
</dbReference>
<evidence type="ECO:0000259" key="6">
    <source>
        <dbReference type="Pfam" id="PF16114"/>
    </source>
</evidence>
<comment type="catalytic activity">
    <reaction evidence="4">
        <text>oxaloacetate + acetyl-CoA + ADP + phosphate = citrate + ATP + CoA</text>
        <dbReference type="Rhea" id="RHEA:21160"/>
        <dbReference type="ChEBI" id="CHEBI:16452"/>
        <dbReference type="ChEBI" id="CHEBI:16947"/>
        <dbReference type="ChEBI" id="CHEBI:30616"/>
        <dbReference type="ChEBI" id="CHEBI:43474"/>
        <dbReference type="ChEBI" id="CHEBI:57287"/>
        <dbReference type="ChEBI" id="CHEBI:57288"/>
        <dbReference type="ChEBI" id="CHEBI:456216"/>
        <dbReference type="EC" id="2.3.3.8"/>
    </reaction>
</comment>
<dbReference type="Pfam" id="PF08442">
    <property type="entry name" value="ATP-grasp_2"/>
    <property type="match status" value="1"/>
</dbReference>
<dbReference type="Gene3D" id="3.30.1490.20">
    <property type="entry name" value="ATP-grasp fold, A domain"/>
    <property type="match status" value="1"/>
</dbReference>
<dbReference type="AlphaFoldDB" id="A0A2H0TR99"/>
<dbReference type="GO" id="GO:0006099">
    <property type="term" value="P:tricarboxylic acid cycle"/>
    <property type="evidence" value="ECO:0007669"/>
    <property type="project" value="InterPro"/>
</dbReference>
<dbReference type="GO" id="GO:0003878">
    <property type="term" value="F:ATP citrate synthase activity"/>
    <property type="evidence" value="ECO:0007669"/>
    <property type="project" value="UniProtKB-EC"/>
</dbReference>
<evidence type="ECO:0000256" key="3">
    <source>
        <dbReference type="ARBA" id="ARBA00023315"/>
    </source>
</evidence>
<dbReference type="InterPro" id="IPR005809">
    <property type="entry name" value="Succ_CoA_ligase-like_bsu"/>
</dbReference>
<organism evidence="7 8">
    <name type="scientific">Candidatus Magasanikbacteria bacterium CG10_big_fil_rev_8_21_14_0_10_47_10</name>
    <dbReference type="NCBI Taxonomy" id="1974652"/>
    <lineage>
        <taxon>Bacteria</taxon>
        <taxon>Candidatus Magasanikiibacteriota</taxon>
    </lineage>
</organism>